<sequence length="112" mass="12977">MIIREKGILIVNKIIRTHVLIRKNDQTPAEIWSDIAPTKFYEDWTKMCRIGLEHYTIKKKTASLHPLAVFKANVLSKFHKVLTQNVTSRVFTRSHYNAIRKTASLSGSHVYL</sequence>
<reference evidence="1" key="2">
    <citation type="submission" date="2020-11" db="EMBL/GenBank/DDBJ databases">
        <authorList>
            <person name="McCartney M.A."/>
            <person name="Auch B."/>
            <person name="Kono T."/>
            <person name="Mallez S."/>
            <person name="Becker A."/>
            <person name="Gohl D.M."/>
            <person name="Silverstein K.A.T."/>
            <person name="Koren S."/>
            <person name="Bechman K.B."/>
            <person name="Herman A."/>
            <person name="Abrahante J.E."/>
            <person name="Garbe J."/>
        </authorList>
    </citation>
    <scope>NUCLEOTIDE SEQUENCE</scope>
    <source>
        <strain evidence="1">Duluth1</strain>
        <tissue evidence="1">Whole animal</tissue>
    </source>
</reference>
<keyword evidence="2" id="KW-1185">Reference proteome</keyword>
<accession>A0A9D4KF05</accession>
<dbReference type="AlphaFoldDB" id="A0A9D4KF05"/>
<comment type="caution">
    <text evidence="1">The sequence shown here is derived from an EMBL/GenBank/DDBJ whole genome shotgun (WGS) entry which is preliminary data.</text>
</comment>
<evidence type="ECO:0000313" key="1">
    <source>
        <dbReference type="EMBL" id="KAH3838269.1"/>
    </source>
</evidence>
<protein>
    <submittedName>
        <fullName evidence="1">Uncharacterized protein</fullName>
    </submittedName>
</protein>
<dbReference type="EMBL" id="JAIWYP010000004">
    <property type="protein sequence ID" value="KAH3838269.1"/>
    <property type="molecule type" value="Genomic_DNA"/>
</dbReference>
<gene>
    <name evidence="1" type="ORF">DPMN_111677</name>
</gene>
<dbReference type="Proteomes" id="UP000828390">
    <property type="component" value="Unassembled WGS sequence"/>
</dbReference>
<organism evidence="1 2">
    <name type="scientific">Dreissena polymorpha</name>
    <name type="common">Zebra mussel</name>
    <name type="synonym">Mytilus polymorpha</name>
    <dbReference type="NCBI Taxonomy" id="45954"/>
    <lineage>
        <taxon>Eukaryota</taxon>
        <taxon>Metazoa</taxon>
        <taxon>Spiralia</taxon>
        <taxon>Lophotrochozoa</taxon>
        <taxon>Mollusca</taxon>
        <taxon>Bivalvia</taxon>
        <taxon>Autobranchia</taxon>
        <taxon>Heteroconchia</taxon>
        <taxon>Euheterodonta</taxon>
        <taxon>Imparidentia</taxon>
        <taxon>Neoheterodontei</taxon>
        <taxon>Myida</taxon>
        <taxon>Dreissenoidea</taxon>
        <taxon>Dreissenidae</taxon>
        <taxon>Dreissena</taxon>
    </lineage>
</organism>
<name>A0A9D4KF05_DREPO</name>
<reference evidence="1" key="1">
    <citation type="journal article" date="2019" name="bioRxiv">
        <title>The Genome of the Zebra Mussel, Dreissena polymorpha: A Resource for Invasive Species Research.</title>
        <authorList>
            <person name="McCartney M.A."/>
            <person name="Auch B."/>
            <person name="Kono T."/>
            <person name="Mallez S."/>
            <person name="Zhang Y."/>
            <person name="Obille A."/>
            <person name="Becker A."/>
            <person name="Abrahante J.E."/>
            <person name="Garbe J."/>
            <person name="Badalamenti J.P."/>
            <person name="Herman A."/>
            <person name="Mangelson H."/>
            <person name="Liachko I."/>
            <person name="Sullivan S."/>
            <person name="Sone E.D."/>
            <person name="Koren S."/>
            <person name="Silverstein K.A.T."/>
            <person name="Beckman K.B."/>
            <person name="Gohl D.M."/>
        </authorList>
    </citation>
    <scope>NUCLEOTIDE SEQUENCE</scope>
    <source>
        <strain evidence="1">Duluth1</strain>
        <tissue evidence="1">Whole animal</tissue>
    </source>
</reference>
<proteinExistence type="predicted"/>
<evidence type="ECO:0000313" key="2">
    <source>
        <dbReference type="Proteomes" id="UP000828390"/>
    </source>
</evidence>